<evidence type="ECO:0000313" key="2">
    <source>
        <dbReference type="Proteomes" id="UP000326396"/>
    </source>
</evidence>
<accession>A0A5N6MPQ8</accession>
<protein>
    <submittedName>
        <fullName evidence="1">Uncharacterized protein</fullName>
    </submittedName>
</protein>
<gene>
    <name evidence="1" type="ORF">E3N88_31484</name>
</gene>
<dbReference type="Proteomes" id="UP000326396">
    <property type="component" value="Linkage Group LG5"/>
</dbReference>
<reference evidence="1 2" key="1">
    <citation type="submission" date="2019-05" db="EMBL/GenBank/DDBJ databases">
        <title>Mikania micrantha, genome provides insights into the molecular mechanism of rapid growth.</title>
        <authorList>
            <person name="Liu B."/>
        </authorList>
    </citation>
    <scope>NUCLEOTIDE SEQUENCE [LARGE SCALE GENOMIC DNA]</scope>
    <source>
        <strain evidence="1">NLD-2019</strain>
        <tissue evidence="1">Leaf</tissue>
    </source>
</reference>
<comment type="caution">
    <text evidence="1">The sequence shown here is derived from an EMBL/GenBank/DDBJ whole genome shotgun (WGS) entry which is preliminary data.</text>
</comment>
<dbReference type="AlphaFoldDB" id="A0A5N6MPQ8"/>
<proteinExistence type="predicted"/>
<dbReference type="EMBL" id="SZYD01000015">
    <property type="protein sequence ID" value="KAD3642260.1"/>
    <property type="molecule type" value="Genomic_DNA"/>
</dbReference>
<evidence type="ECO:0000313" key="1">
    <source>
        <dbReference type="EMBL" id="KAD3642260.1"/>
    </source>
</evidence>
<organism evidence="1 2">
    <name type="scientific">Mikania micrantha</name>
    <name type="common">bitter vine</name>
    <dbReference type="NCBI Taxonomy" id="192012"/>
    <lineage>
        <taxon>Eukaryota</taxon>
        <taxon>Viridiplantae</taxon>
        <taxon>Streptophyta</taxon>
        <taxon>Embryophyta</taxon>
        <taxon>Tracheophyta</taxon>
        <taxon>Spermatophyta</taxon>
        <taxon>Magnoliopsida</taxon>
        <taxon>eudicotyledons</taxon>
        <taxon>Gunneridae</taxon>
        <taxon>Pentapetalae</taxon>
        <taxon>asterids</taxon>
        <taxon>campanulids</taxon>
        <taxon>Asterales</taxon>
        <taxon>Asteraceae</taxon>
        <taxon>Asteroideae</taxon>
        <taxon>Heliantheae alliance</taxon>
        <taxon>Eupatorieae</taxon>
        <taxon>Mikania</taxon>
    </lineage>
</organism>
<sequence length="162" mass="18414">MIFNLGNDDEEKKCTSEETIEEKEAYRSEETIQEMIRTDPNRMHGMRKDDLEEMVLGREKRRIRVFVFCEAAEDIGFRVTQIDIVHALNSSWLSGATVCSSSSRLRVMDLSHKNFISMNSSTSPLSFLQIIQLFNLMEAATLTNHGWICIGSTMEGTTSSHA</sequence>
<name>A0A5N6MPQ8_9ASTR</name>
<keyword evidence="2" id="KW-1185">Reference proteome</keyword>